<feature type="non-terminal residue" evidence="2">
    <location>
        <position position="1"/>
    </location>
</feature>
<dbReference type="AlphaFoldDB" id="A0A2H0DWF2"/>
<comment type="caution">
    <text evidence="2">The sequence shown here is derived from an EMBL/GenBank/DDBJ whole genome shotgun (WGS) entry which is preliminary data.</text>
</comment>
<reference evidence="2 3" key="1">
    <citation type="submission" date="2017-09" db="EMBL/GenBank/DDBJ databases">
        <title>Depth-based differentiation of microbial function through sediment-hosted aquifers and enrichment of novel symbionts in the deep terrestrial subsurface.</title>
        <authorList>
            <person name="Probst A.J."/>
            <person name="Ladd B."/>
            <person name="Jarett J.K."/>
            <person name="Geller-Mcgrath D.E."/>
            <person name="Sieber C.M."/>
            <person name="Emerson J.B."/>
            <person name="Anantharaman K."/>
            <person name="Thomas B.C."/>
            <person name="Malmstrom R."/>
            <person name="Stieglmeier M."/>
            <person name="Klingl A."/>
            <person name="Woyke T."/>
            <person name="Ryan C.M."/>
            <person name="Banfield J.F."/>
        </authorList>
    </citation>
    <scope>NUCLEOTIDE SEQUENCE [LARGE SCALE GENOMIC DNA]</scope>
    <source>
        <strain evidence="2">CG22_combo_CG10-13_8_21_14_all_43_12</strain>
    </source>
</reference>
<dbReference type="InterPro" id="IPR036397">
    <property type="entry name" value="RNaseH_sf"/>
</dbReference>
<feature type="domain" description="Integrase catalytic" evidence="1">
    <location>
        <begin position="197"/>
        <end position="357"/>
    </location>
</feature>
<dbReference type="InterPro" id="IPR050900">
    <property type="entry name" value="Transposase_IS3/IS150/IS904"/>
</dbReference>
<dbReference type="PANTHER" id="PTHR46889">
    <property type="entry name" value="TRANSPOSASE INSF FOR INSERTION SEQUENCE IS3B-RELATED"/>
    <property type="match status" value="1"/>
</dbReference>
<name>A0A2H0DWF2_9BACT</name>
<dbReference type="PROSITE" id="PS50994">
    <property type="entry name" value="INTEGRASE"/>
    <property type="match status" value="1"/>
</dbReference>
<organism evidence="2 3">
    <name type="scientific">Candidatus Collierbacteria bacterium CG22_combo_CG10-13_8_21_14_all_43_12</name>
    <dbReference type="NCBI Taxonomy" id="1974537"/>
    <lineage>
        <taxon>Bacteria</taxon>
        <taxon>Candidatus Collieribacteriota</taxon>
    </lineage>
</organism>
<dbReference type="Pfam" id="PF00665">
    <property type="entry name" value="rve"/>
    <property type="match status" value="1"/>
</dbReference>
<dbReference type="SUPFAM" id="SSF53098">
    <property type="entry name" value="Ribonuclease H-like"/>
    <property type="match status" value="1"/>
</dbReference>
<dbReference type="GO" id="GO:0003676">
    <property type="term" value="F:nucleic acid binding"/>
    <property type="evidence" value="ECO:0007669"/>
    <property type="project" value="InterPro"/>
</dbReference>
<gene>
    <name evidence="2" type="ORF">COW83_00260</name>
</gene>
<dbReference type="InterPro" id="IPR048020">
    <property type="entry name" value="Transpos_IS3"/>
</dbReference>
<dbReference type="PANTHER" id="PTHR46889:SF4">
    <property type="entry name" value="TRANSPOSASE INSO FOR INSERTION SEQUENCE ELEMENT IS911B-RELATED"/>
    <property type="match status" value="1"/>
</dbReference>
<dbReference type="Pfam" id="PF13333">
    <property type="entry name" value="rve_2"/>
    <property type="match status" value="1"/>
</dbReference>
<dbReference type="GO" id="GO:0015074">
    <property type="term" value="P:DNA integration"/>
    <property type="evidence" value="ECO:0007669"/>
    <property type="project" value="InterPro"/>
</dbReference>
<dbReference type="InterPro" id="IPR012337">
    <property type="entry name" value="RNaseH-like_sf"/>
</dbReference>
<dbReference type="Proteomes" id="UP000231136">
    <property type="component" value="Unassembled WGS sequence"/>
</dbReference>
<accession>A0A2H0DWF2</accession>
<dbReference type="NCBIfam" id="NF033516">
    <property type="entry name" value="transpos_IS3"/>
    <property type="match status" value="1"/>
</dbReference>
<protein>
    <submittedName>
        <fullName evidence="2">IS3 family transposase</fullName>
    </submittedName>
</protein>
<dbReference type="InterPro" id="IPR001584">
    <property type="entry name" value="Integrase_cat-core"/>
</dbReference>
<evidence type="ECO:0000259" key="1">
    <source>
        <dbReference type="PROSITE" id="PS50994"/>
    </source>
</evidence>
<dbReference type="Gene3D" id="3.30.420.10">
    <property type="entry name" value="Ribonuclease H-like superfamily/Ribonuclease H"/>
    <property type="match status" value="1"/>
</dbReference>
<evidence type="ECO:0000313" key="3">
    <source>
        <dbReference type="Proteomes" id="UP000231136"/>
    </source>
</evidence>
<sequence length="362" mass="43269">LELLKEEKTRGEIASQFGIHPALADKWRMIAMSGLEKVFTEKYDQDRIRDKTLIDELYRQLGQLKYELGWLKKKMGILPSEEKIKLIDNSNSRLSLRRQCDLLNLNRSNLYYVQKPEVSEEDKTLMRIIDEVYTKRPYFGRPRITNALKQDYGYVVNHKHVYRLMKIMGIEAVWPKPNLSKPNISHFIYPYLLKDIDIIRPNHVWGVDITYIRLKHDWIYLVAIMDWYSRYVLSWELSDSLHVWFCCEALQKALKIAQPDIHNSDQGSHFTSGEYTDILKQYPTIQISMDHKGRCFDNIFVERLWRTIKYEEVYLNEYDSLKDARQSLTEYIEFYNTKRYHQALGYKTPEDIFFKKSAVYIS</sequence>
<dbReference type="InterPro" id="IPR025948">
    <property type="entry name" value="HTH-like_dom"/>
</dbReference>
<dbReference type="Pfam" id="PF13276">
    <property type="entry name" value="HTH_21"/>
    <property type="match status" value="1"/>
</dbReference>
<proteinExistence type="predicted"/>
<dbReference type="EMBL" id="PCTR01000013">
    <property type="protein sequence ID" value="PIP86188.1"/>
    <property type="molecule type" value="Genomic_DNA"/>
</dbReference>
<evidence type="ECO:0000313" key="2">
    <source>
        <dbReference type="EMBL" id="PIP86188.1"/>
    </source>
</evidence>